<keyword evidence="4" id="KW-0808">Transferase</keyword>
<dbReference type="AlphaFoldDB" id="A0AA88WE35"/>
<comment type="caution">
    <text evidence="8">The sequence shown here is derived from an EMBL/GenBank/DDBJ whole genome shotgun (WGS) entry which is preliminary data.</text>
</comment>
<evidence type="ECO:0000256" key="4">
    <source>
        <dbReference type="ARBA" id="ARBA00022679"/>
    </source>
</evidence>
<dbReference type="Gene3D" id="2.40.270.10">
    <property type="entry name" value="DNA-directed RNA polymerase, subunit 2, domain 6"/>
    <property type="match status" value="1"/>
</dbReference>
<feature type="non-terminal residue" evidence="8">
    <location>
        <position position="1"/>
    </location>
</feature>
<evidence type="ECO:0000259" key="7">
    <source>
        <dbReference type="Pfam" id="PF00562"/>
    </source>
</evidence>
<comment type="similarity">
    <text evidence="1">Belongs to the RNA polymerase beta chain family.</text>
</comment>
<dbReference type="SUPFAM" id="SSF64484">
    <property type="entry name" value="beta and beta-prime subunits of DNA dependent RNA-polymerase"/>
    <property type="match status" value="1"/>
</dbReference>
<accession>A0AA88WE35</accession>
<proteinExistence type="inferred from homology"/>
<dbReference type="GO" id="GO:0032549">
    <property type="term" value="F:ribonucleoside binding"/>
    <property type="evidence" value="ECO:0007669"/>
    <property type="project" value="InterPro"/>
</dbReference>
<dbReference type="InterPro" id="IPR007121">
    <property type="entry name" value="RNA_pol_bsu_CS"/>
</dbReference>
<keyword evidence="9" id="KW-1185">Reference proteome</keyword>
<dbReference type="Proteomes" id="UP001188597">
    <property type="component" value="Unassembled WGS sequence"/>
</dbReference>
<keyword evidence="5" id="KW-0548">Nucleotidyltransferase</keyword>
<evidence type="ECO:0000256" key="1">
    <source>
        <dbReference type="ARBA" id="ARBA00006835"/>
    </source>
</evidence>
<dbReference type="GO" id="GO:0000428">
    <property type="term" value="C:DNA-directed RNA polymerase complex"/>
    <property type="evidence" value="ECO:0007669"/>
    <property type="project" value="UniProtKB-KW"/>
</dbReference>
<dbReference type="PANTHER" id="PTHR20856">
    <property type="entry name" value="DNA-DIRECTED RNA POLYMERASE I SUBUNIT 2"/>
    <property type="match status" value="1"/>
</dbReference>
<dbReference type="InterPro" id="IPR007120">
    <property type="entry name" value="DNA-dir_RNAP_su2_dom"/>
</dbReference>
<evidence type="ECO:0000256" key="5">
    <source>
        <dbReference type="ARBA" id="ARBA00022695"/>
    </source>
</evidence>
<evidence type="ECO:0000256" key="2">
    <source>
        <dbReference type="ARBA" id="ARBA00012418"/>
    </source>
</evidence>
<dbReference type="PROSITE" id="PS01166">
    <property type="entry name" value="RNA_POL_BETA"/>
    <property type="match status" value="1"/>
</dbReference>
<reference evidence="8" key="1">
    <citation type="submission" date="2022-12" db="EMBL/GenBank/DDBJ databases">
        <title>Draft genome assemblies for two species of Escallonia (Escalloniales).</title>
        <authorList>
            <person name="Chanderbali A."/>
            <person name="Dervinis C."/>
            <person name="Anghel I."/>
            <person name="Soltis D."/>
            <person name="Soltis P."/>
            <person name="Zapata F."/>
        </authorList>
    </citation>
    <scope>NUCLEOTIDE SEQUENCE</scope>
    <source>
        <strain evidence="8">UCBG64.0493</strain>
        <tissue evidence="8">Leaf</tissue>
    </source>
</reference>
<dbReference type="EMBL" id="JAVXUP010000517">
    <property type="protein sequence ID" value="KAK3026076.1"/>
    <property type="molecule type" value="Genomic_DNA"/>
</dbReference>
<keyword evidence="3" id="KW-0240">DNA-directed RNA polymerase</keyword>
<sequence>KREIKVGDKVAGRHGNKGIISKNLPRQDMPYLQDGRPVDTNISRDHFEQPDIIGKPYILKLIHQVDDKNPWTFQWALCTCSRQPLRAWLTKADNGDLVLLISYKKCLLNLIILELTRKYLVLRSLEEQNLIPRMLLNLFDCSFENYGLWLWK</sequence>
<name>A0AA88WE35_9ASTE</name>
<keyword evidence="6" id="KW-0804">Transcription</keyword>
<evidence type="ECO:0000256" key="6">
    <source>
        <dbReference type="ARBA" id="ARBA00023163"/>
    </source>
</evidence>
<evidence type="ECO:0000313" key="9">
    <source>
        <dbReference type="Proteomes" id="UP001188597"/>
    </source>
</evidence>
<organism evidence="8 9">
    <name type="scientific">Escallonia herrerae</name>
    <dbReference type="NCBI Taxonomy" id="1293975"/>
    <lineage>
        <taxon>Eukaryota</taxon>
        <taxon>Viridiplantae</taxon>
        <taxon>Streptophyta</taxon>
        <taxon>Embryophyta</taxon>
        <taxon>Tracheophyta</taxon>
        <taxon>Spermatophyta</taxon>
        <taxon>Magnoliopsida</taxon>
        <taxon>eudicotyledons</taxon>
        <taxon>Gunneridae</taxon>
        <taxon>Pentapetalae</taxon>
        <taxon>asterids</taxon>
        <taxon>campanulids</taxon>
        <taxon>Escalloniales</taxon>
        <taxon>Escalloniaceae</taxon>
        <taxon>Escallonia</taxon>
    </lineage>
</organism>
<evidence type="ECO:0000256" key="3">
    <source>
        <dbReference type="ARBA" id="ARBA00022478"/>
    </source>
</evidence>
<dbReference type="Pfam" id="PF00562">
    <property type="entry name" value="RNA_pol_Rpb2_6"/>
    <property type="match status" value="1"/>
</dbReference>
<dbReference type="GO" id="GO:0003899">
    <property type="term" value="F:DNA-directed RNA polymerase activity"/>
    <property type="evidence" value="ECO:0007669"/>
    <property type="project" value="UniProtKB-EC"/>
</dbReference>
<dbReference type="GO" id="GO:0003677">
    <property type="term" value="F:DNA binding"/>
    <property type="evidence" value="ECO:0007669"/>
    <property type="project" value="InterPro"/>
</dbReference>
<protein>
    <recommendedName>
        <fullName evidence="2">DNA-directed RNA polymerase</fullName>
        <ecNumber evidence="2">2.7.7.6</ecNumber>
    </recommendedName>
</protein>
<gene>
    <name evidence="8" type="ORF">RJ639_041353</name>
</gene>
<dbReference type="GO" id="GO:0006351">
    <property type="term" value="P:DNA-templated transcription"/>
    <property type="evidence" value="ECO:0007669"/>
    <property type="project" value="InterPro"/>
</dbReference>
<dbReference type="InterPro" id="IPR037033">
    <property type="entry name" value="DNA-dir_RNAP_su2_hyb_sf"/>
</dbReference>
<evidence type="ECO:0000313" key="8">
    <source>
        <dbReference type="EMBL" id="KAK3026076.1"/>
    </source>
</evidence>
<dbReference type="EC" id="2.7.7.6" evidence="2"/>
<dbReference type="InterPro" id="IPR015712">
    <property type="entry name" value="DNA-dir_RNA_pol_su2"/>
</dbReference>
<feature type="domain" description="DNA-directed RNA polymerase subunit 2 hybrid-binding" evidence="7">
    <location>
        <begin position="1"/>
        <end position="40"/>
    </location>
</feature>